<dbReference type="Proteomes" id="UP000663868">
    <property type="component" value="Unassembled WGS sequence"/>
</dbReference>
<protein>
    <submittedName>
        <fullName evidence="1">Uncharacterized protein</fullName>
    </submittedName>
</protein>
<gene>
    <name evidence="1" type="ORF">KXQ929_LOCUS22483</name>
</gene>
<dbReference type="EMBL" id="CAJOBB010001719">
    <property type="protein sequence ID" value="CAF3894757.1"/>
    <property type="molecule type" value="Genomic_DNA"/>
</dbReference>
<evidence type="ECO:0000313" key="2">
    <source>
        <dbReference type="Proteomes" id="UP000663868"/>
    </source>
</evidence>
<reference evidence="1" key="1">
    <citation type="submission" date="2021-02" db="EMBL/GenBank/DDBJ databases">
        <authorList>
            <person name="Nowell W R."/>
        </authorList>
    </citation>
    <scope>NUCLEOTIDE SEQUENCE</scope>
</reference>
<evidence type="ECO:0000313" key="1">
    <source>
        <dbReference type="EMBL" id="CAF3894757.1"/>
    </source>
</evidence>
<organism evidence="1 2">
    <name type="scientific">Adineta steineri</name>
    <dbReference type="NCBI Taxonomy" id="433720"/>
    <lineage>
        <taxon>Eukaryota</taxon>
        <taxon>Metazoa</taxon>
        <taxon>Spiralia</taxon>
        <taxon>Gnathifera</taxon>
        <taxon>Rotifera</taxon>
        <taxon>Eurotatoria</taxon>
        <taxon>Bdelloidea</taxon>
        <taxon>Adinetida</taxon>
        <taxon>Adinetidae</taxon>
        <taxon>Adineta</taxon>
    </lineage>
</organism>
<name>A0A819H4J1_9BILA</name>
<sequence>MNEILDDDDDGIEENIDVHSENILPGQPERGFNIGNNNSSGMISQNPVIHQVQTIDNASIEQHLDTGNAINSFSDPIVVNNIPSSSVILSGASHNSSSQAPKIGAGTNNNLNFQASGVCRSSQPVMDDIPFGVPPAFTTGKASLVHVAVFEGVLYIKGSG</sequence>
<proteinExistence type="predicted"/>
<comment type="caution">
    <text evidence="1">The sequence shown here is derived from an EMBL/GenBank/DDBJ whole genome shotgun (WGS) entry which is preliminary data.</text>
</comment>
<dbReference type="AlphaFoldDB" id="A0A819H4J1"/>
<accession>A0A819H4J1</accession>